<comment type="caution">
    <text evidence="1">The sequence shown here is derived from an EMBL/GenBank/DDBJ whole genome shotgun (WGS) entry which is preliminary data.</text>
</comment>
<protein>
    <submittedName>
        <fullName evidence="1">PatU</fullName>
    </submittedName>
</protein>
<gene>
    <name evidence="1" type="ORF">NIES592_17240</name>
</gene>
<keyword evidence="2" id="KW-1185">Reference proteome</keyword>
<dbReference type="Proteomes" id="UP000186391">
    <property type="component" value="Unassembled WGS sequence"/>
</dbReference>
<dbReference type="AlphaFoldDB" id="A0A1U7GWF3"/>
<accession>A0A1U7GWF3</accession>
<name>A0A1U7GWF3_9CYAN</name>
<proteinExistence type="predicted"/>
<dbReference type="EMBL" id="MRCA01000010">
    <property type="protein sequence ID" value="OKH12588.1"/>
    <property type="molecule type" value="Genomic_DNA"/>
</dbReference>
<sequence length="326" mass="36528">MNSDSETLQKNLLSWLLTDPVSSRKYRQVKCKDINGADKPLLTTTEFTSGEQEGWKPQTSLLGEIPTVQERFQAVLKRRLKVEVEDQPPLFPWETQILDYPEYVDEPVMELVPSWAWVAHQSKLNLPTLLPENIFRQLLDRCQALITSSLPLGAKLVQAVESFFPNESQLLNDLAGTIQLRANLRYGDTLNPMPNLDSDYSDLQPQQQMLVSLLAAQQLLESLTLPISSTNPVLERQWLTSVGVLNLRVEYQSQGPVPKLLIRGDLPSKGVVKLQGSGSQARAESSSPGCLSVESCCTQLDEAYTLMVELKEIDQQPLLFVIIPTK</sequence>
<dbReference type="OrthoDB" id="461760at2"/>
<dbReference type="RefSeq" id="WP_073556408.1">
    <property type="nucleotide sequence ID" value="NZ_MRCA01000010.1"/>
</dbReference>
<reference evidence="1 2" key="1">
    <citation type="submission" date="2016-11" db="EMBL/GenBank/DDBJ databases">
        <title>Draft Genome Sequences of Nine Cyanobacterial Strains from Diverse Habitats.</title>
        <authorList>
            <person name="Zhu T."/>
            <person name="Hou S."/>
            <person name="Lu X."/>
            <person name="Hess W.R."/>
        </authorList>
    </citation>
    <scope>NUCLEOTIDE SEQUENCE [LARGE SCALE GENOMIC DNA]</scope>
    <source>
        <strain evidence="1 2">NIES-592</strain>
    </source>
</reference>
<evidence type="ECO:0000313" key="1">
    <source>
        <dbReference type="EMBL" id="OKH12588.1"/>
    </source>
</evidence>
<evidence type="ECO:0000313" key="2">
    <source>
        <dbReference type="Proteomes" id="UP000186391"/>
    </source>
</evidence>
<organism evidence="1 2">
    <name type="scientific">Fischerella major NIES-592</name>
    <dbReference type="NCBI Taxonomy" id="210994"/>
    <lineage>
        <taxon>Bacteria</taxon>
        <taxon>Bacillati</taxon>
        <taxon>Cyanobacteriota</taxon>
        <taxon>Cyanophyceae</taxon>
        <taxon>Nostocales</taxon>
        <taxon>Hapalosiphonaceae</taxon>
        <taxon>Fischerella</taxon>
    </lineage>
</organism>